<evidence type="ECO:0000256" key="1">
    <source>
        <dbReference type="ARBA" id="ARBA00006484"/>
    </source>
</evidence>
<dbReference type="PANTHER" id="PTHR42760">
    <property type="entry name" value="SHORT-CHAIN DEHYDROGENASES/REDUCTASES FAMILY MEMBER"/>
    <property type="match status" value="1"/>
</dbReference>
<name>A0AAI9ED46_9PEZI</name>
<gene>
    <name evidence="3" type="ORF">LECACI_7A007071</name>
</gene>
<dbReference type="GO" id="GO:0006633">
    <property type="term" value="P:fatty acid biosynthetic process"/>
    <property type="evidence" value="ECO:0007669"/>
    <property type="project" value="TreeGrafter"/>
</dbReference>
<dbReference type="Gene3D" id="3.40.50.720">
    <property type="entry name" value="NAD(P)-binding Rossmann-like Domain"/>
    <property type="match status" value="1"/>
</dbReference>
<keyword evidence="4" id="KW-1185">Reference proteome</keyword>
<comment type="similarity">
    <text evidence="1">Belongs to the short-chain dehydrogenases/reductases (SDR) family.</text>
</comment>
<dbReference type="InterPro" id="IPR036291">
    <property type="entry name" value="NAD(P)-bd_dom_sf"/>
</dbReference>
<evidence type="ECO:0000313" key="4">
    <source>
        <dbReference type="Proteomes" id="UP001296104"/>
    </source>
</evidence>
<dbReference type="AlphaFoldDB" id="A0AAI9ED46"/>
<dbReference type="FunFam" id="3.40.50.720:FF:000084">
    <property type="entry name" value="Short-chain dehydrogenase reductase"/>
    <property type="match status" value="1"/>
</dbReference>
<accession>A0AAI9ED46</accession>
<protein>
    <submittedName>
        <fullName evidence="3">Uncharacterized protein</fullName>
    </submittedName>
</protein>
<dbReference type="PRINTS" id="PR00080">
    <property type="entry name" value="SDRFAMILY"/>
</dbReference>
<dbReference type="PANTHER" id="PTHR42760:SF45">
    <property type="entry name" value="SHORT CHAIN DEHYDROGENASE_REDUCTASE FAMILY PROTEIN, PUTATIVE (AFU_ORTHOLOGUE AFUA_3G09150)-RELATED"/>
    <property type="match status" value="1"/>
</dbReference>
<dbReference type="GO" id="GO:0048038">
    <property type="term" value="F:quinone binding"/>
    <property type="evidence" value="ECO:0007669"/>
    <property type="project" value="TreeGrafter"/>
</dbReference>
<proteinExistence type="inferred from homology"/>
<evidence type="ECO:0000256" key="2">
    <source>
        <dbReference type="ARBA" id="ARBA00022857"/>
    </source>
</evidence>
<dbReference type="Pfam" id="PF13561">
    <property type="entry name" value="adh_short_C2"/>
    <property type="match status" value="1"/>
</dbReference>
<dbReference type="InterPro" id="IPR002347">
    <property type="entry name" value="SDR_fam"/>
</dbReference>
<dbReference type="PRINTS" id="PR00081">
    <property type="entry name" value="GDHRDH"/>
</dbReference>
<comment type="caution">
    <text evidence="3">The sequence shown here is derived from an EMBL/GenBank/DDBJ whole genome shotgun (WGS) entry which is preliminary data.</text>
</comment>
<dbReference type="SUPFAM" id="SSF51735">
    <property type="entry name" value="NAD(P)-binding Rossmann-fold domains"/>
    <property type="match status" value="1"/>
</dbReference>
<dbReference type="Proteomes" id="UP001296104">
    <property type="component" value="Unassembled WGS sequence"/>
</dbReference>
<dbReference type="CDD" id="cd05233">
    <property type="entry name" value="SDR_c"/>
    <property type="match status" value="1"/>
</dbReference>
<organism evidence="3 4">
    <name type="scientific">Lecanosticta acicola</name>
    <dbReference type="NCBI Taxonomy" id="111012"/>
    <lineage>
        <taxon>Eukaryota</taxon>
        <taxon>Fungi</taxon>
        <taxon>Dikarya</taxon>
        <taxon>Ascomycota</taxon>
        <taxon>Pezizomycotina</taxon>
        <taxon>Dothideomycetes</taxon>
        <taxon>Dothideomycetidae</taxon>
        <taxon>Mycosphaerellales</taxon>
        <taxon>Mycosphaerellaceae</taxon>
        <taxon>Lecanosticta</taxon>
    </lineage>
</organism>
<dbReference type="GO" id="GO:0016616">
    <property type="term" value="F:oxidoreductase activity, acting on the CH-OH group of donors, NAD or NADP as acceptor"/>
    <property type="evidence" value="ECO:0007669"/>
    <property type="project" value="TreeGrafter"/>
</dbReference>
<sequence length="264" mass="28002">MTSLLRGTTLITGAGSGIGQHAAYAFANHGIRNFALCDINPTSLKQTTSQLKAAHKDVSVLELNVDTSKEDSVHSAIDSTVKSFSRIDVAVNNAGVGGSGRHTHEMELTDWQRVMSINLNGVWLCQRAQIRQMLKQEPLIPPPRGNRGVIVNVASMLGLKGSSPEVPACEYTASKHGVVGLTRTDAAAYAKEGIRINAICPGYVATPLLKNSSSLAAMQAEIAKVPQQRLGDMEEIADSIVYMASPMASFMTGSAMTVDGGYTA</sequence>
<reference evidence="3" key="1">
    <citation type="submission" date="2023-11" db="EMBL/GenBank/DDBJ databases">
        <authorList>
            <person name="Alioto T."/>
            <person name="Alioto T."/>
            <person name="Gomez Garrido J."/>
        </authorList>
    </citation>
    <scope>NUCLEOTIDE SEQUENCE</scope>
</reference>
<keyword evidence="2" id="KW-0521">NADP</keyword>
<evidence type="ECO:0000313" key="3">
    <source>
        <dbReference type="EMBL" id="CAK4031913.1"/>
    </source>
</evidence>
<dbReference type="EMBL" id="CAVMBE010000055">
    <property type="protein sequence ID" value="CAK4031913.1"/>
    <property type="molecule type" value="Genomic_DNA"/>
</dbReference>